<proteinExistence type="predicted"/>
<keyword evidence="2" id="KW-1185">Reference proteome</keyword>
<dbReference type="AlphaFoldDB" id="A0A0K9NUZ4"/>
<name>A0A0K9NUZ4_ZOSMR</name>
<accession>A0A0K9NUZ4</accession>
<protein>
    <submittedName>
        <fullName evidence="1">Uncharacterized protein</fullName>
    </submittedName>
</protein>
<organism evidence="1 2">
    <name type="scientific">Zostera marina</name>
    <name type="common">Eelgrass</name>
    <dbReference type="NCBI Taxonomy" id="29655"/>
    <lineage>
        <taxon>Eukaryota</taxon>
        <taxon>Viridiplantae</taxon>
        <taxon>Streptophyta</taxon>
        <taxon>Embryophyta</taxon>
        <taxon>Tracheophyta</taxon>
        <taxon>Spermatophyta</taxon>
        <taxon>Magnoliopsida</taxon>
        <taxon>Liliopsida</taxon>
        <taxon>Zosteraceae</taxon>
        <taxon>Zostera</taxon>
    </lineage>
</organism>
<reference evidence="2" key="1">
    <citation type="journal article" date="2016" name="Nature">
        <title>The genome of the seagrass Zostera marina reveals angiosperm adaptation to the sea.</title>
        <authorList>
            <person name="Olsen J.L."/>
            <person name="Rouze P."/>
            <person name="Verhelst B."/>
            <person name="Lin Y.-C."/>
            <person name="Bayer T."/>
            <person name="Collen J."/>
            <person name="Dattolo E."/>
            <person name="De Paoli E."/>
            <person name="Dittami S."/>
            <person name="Maumus F."/>
            <person name="Michel G."/>
            <person name="Kersting A."/>
            <person name="Lauritano C."/>
            <person name="Lohaus R."/>
            <person name="Toepel M."/>
            <person name="Tonon T."/>
            <person name="Vanneste K."/>
            <person name="Amirebrahimi M."/>
            <person name="Brakel J."/>
            <person name="Bostroem C."/>
            <person name="Chovatia M."/>
            <person name="Grimwood J."/>
            <person name="Jenkins J.W."/>
            <person name="Jueterbock A."/>
            <person name="Mraz A."/>
            <person name="Stam W.T."/>
            <person name="Tice H."/>
            <person name="Bornberg-Bauer E."/>
            <person name="Green P.J."/>
            <person name="Pearson G.A."/>
            <person name="Procaccini G."/>
            <person name="Duarte C.M."/>
            <person name="Schmutz J."/>
            <person name="Reusch T.B.H."/>
            <person name="Van de Peer Y."/>
        </authorList>
    </citation>
    <scope>NUCLEOTIDE SEQUENCE [LARGE SCALE GENOMIC DNA]</scope>
    <source>
        <strain evidence="2">cv. Finnish</strain>
    </source>
</reference>
<evidence type="ECO:0000313" key="1">
    <source>
        <dbReference type="EMBL" id="KMZ60453.1"/>
    </source>
</evidence>
<sequence length="181" mass="20896">MANEGSQELDVNQLIDDLTAAHTEFETIHQKCITDRINVNRVPNHDQIIPSRPRPSPVPNMVDENFIMDDINVNRVNPNYVQIMPPRPRPSSIPNMIDGHFIRDGINLNRVPNHVQIMPHRPRPSLIGNMIDGHFVVDSISVYHVNRVQNRNRYPHHNLRRNLACTWWRIIISYSGGPGTR</sequence>
<gene>
    <name evidence="1" type="ORF">ZOSMA_59G00130</name>
</gene>
<comment type="caution">
    <text evidence="1">The sequence shown here is derived from an EMBL/GenBank/DDBJ whole genome shotgun (WGS) entry which is preliminary data.</text>
</comment>
<dbReference type="EMBL" id="LFYR01001622">
    <property type="protein sequence ID" value="KMZ60453.1"/>
    <property type="molecule type" value="Genomic_DNA"/>
</dbReference>
<evidence type="ECO:0000313" key="2">
    <source>
        <dbReference type="Proteomes" id="UP000036987"/>
    </source>
</evidence>
<dbReference type="Proteomes" id="UP000036987">
    <property type="component" value="Unassembled WGS sequence"/>
</dbReference>